<protein>
    <submittedName>
        <fullName evidence="2">Methyltransferase domain-containing protein</fullName>
    </submittedName>
</protein>
<dbReference type="SUPFAM" id="SSF53335">
    <property type="entry name" value="S-adenosyl-L-methionine-dependent methyltransferases"/>
    <property type="match status" value="1"/>
</dbReference>
<dbReference type="Pfam" id="PF13649">
    <property type="entry name" value="Methyltransf_25"/>
    <property type="match status" value="1"/>
</dbReference>
<evidence type="ECO:0000313" key="2">
    <source>
        <dbReference type="EMBL" id="HFZ09224.1"/>
    </source>
</evidence>
<dbReference type="EMBL" id="DTGG01000121">
    <property type="protein sequence ID" value="HFZ09224.1"/>
    <property type="molecule type" value="Genomic_DNA"/>
</dbReference>
<accession>A0A7V3N4R6</accession>
<dbReference type="GO" id="GO:0008168">
    <property type="term" value="F:methyltransferase activity"/>
    <property type="evidence" value="ECO:0007669"/>
    <property type="project" value="UniProtKB-KW"/>
</dbReference>
<gene>
    <name evidence="2" type="ORF">ENV41_03740</name>
</gene>
<proteinExistence type="predicted"/>
<dbReference type="InterPro" id="IPR029063">
    <property type="entry name" value="SAM-dependent_MTases_sf"/>
</dbReference>
<reference evidence="2" key="1">
    <citation type="journal article" date="2020" name="mSystems">
        <title>Genome- and Community-Level Interaction Insights into Carbon Utilization and Element Cycling Functions of Hydrothermarchaeota in Hydrothermal Sediment.</title>
        <authorList>
            <person name="Zhou Z."/>
            <person name="Liu Y."/>
            <person name="Xu W."/>
            <person name="Pan J."/>
            <person name="Luo Z.H."/>
            <person name="Li M."/>
        </authorList>
    </citation>
    <scope>NUCLEOTIDE SEQUENCE [LARGE SCALE GENOMIC DNA]</scope>
    <source>
        <strain evidence="2">SpSt-757</strain>
    </source>
</reference>
<organism evidence="2">
    <name type="scientific">candidate division CPR3 bacterium</name>
    <dbReference type="NCBI Taxonomy" id="2268181"/>
    <lineage>
        <taxon>Bacteria</taxon>
        <taxon>Bacteria division CPR3</taxon>
    </lineage>
</organism>
<comment type="caution">
    <text evidence="2">The sequence shown here is derived from an EMBL/GenBank/DDBJ whole genome shotgun (WGS) entry which is preliminary data.</text>
</comment>
<evidence type="ECO:0000259" key="1">
    <source>
        <dbReference type="Pfam" id="PF13649"/>
    </source>
</evidence>
<dbReference type="AlphaFoldDB" id="A0A7V3N4R6"/>
<dbReference type="Gene3D" id="3.40.50.150">
    <property type="entry name" value="Vaccinia Virus protein VP39"/>
    <property type="match status" value="1"/>
</dbReference>
<sequence>MDNKISQGENYWKNRPLIDKKHSDWREKDGNWIDAYWNSRLHPHRALIMKELKELVPFHSVLEVGCNCGPNLWNIKQEYPGVRVFGIDINKYCILKAIKYLPEGNFSLGEVDKIPFPDKSFDILLTDAVLIYVGPKKIKKVIKEFIRVTKKAMIFVEWKGNSKLGEVQYSHWARDYSALLKDFGLTCKLIKIPKEIWSSPNWAELGYIFVCPIA</sequence>
<name>A0A7V3N4R6_UNCC3</name>
<dbReference type="GO" id="GO:0032259">
    <property type="term" value="P:methylation"/>
    <property type="evidence" value="ECO:0007669"/>
    <property type="project" value="UniProtKB-KW"/>
</dbReference>
<keyword evidence="2" id="KW-0808">Transferase</keyword>
<dbReference type="InterPro" id="IPR041698">
    <property type="entry name" value="Methyltransf_25"/>
</dbReference>
<keyword evidence="2" id="KW-0489">Methyltransferase</keyword>
<feature type="domain" description="Methyltransferase" evidence="1">
    <location>
        <begin position="61"/>
        <end position="151"/>
    </location>
</feature>